<dbReference type="AlphaFoldDB" id="A0A437S6C0"/>
<accession>A0A437S6C0</accession>
<dbReference type="GO" id="GO:0003677">
    <property type="term" value="F:DNA binding"/>
    <property type="evidence" value="ECO:0007669"/>
    <property type="project" value="UniProtKB-KW"/>
</dbReference>
<evidence type="ECO:0000256" key="1">
    <source>
        <dbReference type="ARBA" id="ARBA00023125"/>
    </source>
</evidence>
<dbReference type="SMART" id="SM00530">
    <property type="entry name" value="HTH_XRE"/>
    <property type="match status" value="1"/>
</dbReference>
<dbReference type="EMBL" id="RLIH01000009">
    <property type="protein sequence ID" value="RVU54526.1"/>
    <property type="molecule type" value="Genomic_DNA"/>
</dbReference>
<keyword evidence="4" id="KW-1185">Reference proteome</keyword>
<protein>
    <submittedName>
        <fullName evidence="3">Helix-turn-helix domain-containing protein</fullName>
    </submittedName>
</protein>
<dbReference type="PANTHER" id="PTHR46558">
    <property type="entry name" value="TRACRIPTIONAL REGULATORY PROTEIN-RELATED-RELATED"/>
    <property type="match status" value="1"/>
</dbReference>
<dbReference type="OrthoDB" id="9801008at2"/>
<dbReference type="InterPro" id="IPR001387">
    <property type="entry name" value="Cro/C1-type_HTH"/>
</dbReference>
<dbReference type="InterPro" id="IPR025868">
    <property type="entry name" value="Zn_ribbon_dom_put"/>
</dbReference>
<comment type="caution">
    <text evidence="3">The sequence shown here is derived from an EMBL/GenBank/DDBJ whole genome shotgun (WGS) entry which is preliminary data.</text>
</comment>
<feature type="domain" description="HTH cro/C1-type" evidence="2">
    <location>
        <begin position="7"/>
        <end position="61"/>
    </location>
</feature>
<dbReference type="Proteomes" id="UP000288812">
    <property type="component" value="Unassembled WGS sequence"/>
</dbReference>
<dbReference type="InterPro" id="IPR010982">
    <property type="entry name" value="Lambda_DNA-bd_dom_sf"/>
</dbReference>
<reference evidence="3 4" key="1">
    <citation type="submission" date="2018-11" db="EMBL/GenBank/DDBJ databases">
        <title>Genome sequencing and assembly of Anaerosphaera sp. nov., GS7-6-2.</title>
        <authorList>
            <person name="Rettenmaier R."/>
            <person name="Liebl W."/>
            <person name="Zverlov V."/>
        </authorList>
    </citation>
    <scope>NUCLEOTIDE SEQUENCE [LARGE SCALE GENOMIC DNA]</scope>
    <source>
        <strain evidence="3 4">GS7-6-2</strain>
    </source>
</reference>
<sequence>MEIKDILKKLRLDKGMTQEDMANKLMISRQAISRWERGETEPGIDTLKLISKEFDLSINTLLGSPRTLICQCCGMPLSEDEYISREIDGNFNEDYCKWCYDQGEFKYESLEELINYCAPSMASMNLGIEEEQIRVMLEENLPKLKYWKEKLSND</sequence>
<evidence type="ECO:0000259" key="2">
    <source>
        <dbReference type="PROSITE" id="PS50943"/>
    </source>
</evidence>
<evidence type="ECO:0000313" key="3">
    <source>
        <dbReference type="EMBL" id="RVU54526.1"/>
    </source>
</evidence>
<dbReference type="PROSITE" id="PS50943">
    <property type="entry name" value="HTH_CROC1"/>
    <property type="match status" value="1"/>
</dbReference>
<dbReference type="Pfam" id="PF12674">
    <property type="entry name" value="Zn_ribbon_2"/>
    <property type="match status" value="1"/>
</dbReference>
<organism evidence="3 4">
    <name type="scientific">Anaerosphaera multitolerans</name>
    <dbReference type="NCBI Taxonomy" id="2487351"/>
    <lineage>
        <taxon>Bacteria</taxon>
        <taxon>Bacillati</taxon>
        <taxon>Bacillota</taxon>
        <taxon>Tissierellia</taxon>
        <taxon>Tissierellales</taxon>
        <taxon>Peptoniphilaceae</taxon>
        <taxon>Anaerosphaera</taxon>
    </lineage>
</organism>
<dbReference type="CDD" id="cd00093">
    <property type="entry name" value="HTH_XRE"/>
    <property type="match status" value="1"/>
</dbReference>
<proteinExistence type="predicted"/>
<dbReference type="Pfam" id="PF01381">
    <property type="entry name" value="HTH_3"/>
    <property type="match status" value="1"/>
</dbReference>
<dbReference type="PANTHER" id="PTHR46558:SF11">
    <property type="entry name" value="HTH-TYPE TRANSCRIPTIONAL REGULATOR XRE"/>
    <property type="match status" value="1"/>
</dbReference>
<gene>
    <name evidence="3" type="ORF">EF514_07160</name>
</gene>
<evidence type="ECO:0000313" key="4">
    <source>
        <dbReference type="Proteomes" id="UP000288812"/>
    </source>
</evidence>
<keyword evidence="1" id="KW-0238">DNA-binding</keyword>
<dbReference type="RefSeq" id="WP_127724748.1">
    <property type="nucleotide sequence ID" value="NZ_RLIH01000009.1"/>
</dbReference>
<dbReference type="Gene3D" id="1.10.260.40">
    <property type="entry name" value="lambda repressor-like DNA-binding domains"/>
    <property type="match status" value="1"/>
</dbReference>
<dbReference type="SUPFAM" id="SSF47413">
    <property type="entry name" value="lambda repressor-like DNA-binding domains"/>
    <property type="match status" value="1"/>
</dbReference>
<name>A0A437S6C0_9FIRM</name>